<evidence type="ECO:0000256" key="1">
    <source>
        <dbReference type="SAM" id="MobiDB-lite"/>
    </source>
</evidence>
<reference evidence="2 3" key="1">
    <citation type="submission" date="2024-04" db="EMBL/GenBank/DDBJ databases">
        <title>Phyllosticta paracitricarpa is synonymous to the EU quarantine fungus P. citricarpa based on phylogenomic analyses.</title>
        <authorList>
            <consortium name="Lawrence Berkeley National Laboratory"/>
            <person name="Van ingen-buijs V.A."/>
            <person name="Van westerhoven A.C."/>
            <person name="Haridas S."/>
            <person name="Skiadas P."/>
            <person name="Martin F."/>
            <person name="Groenewald J.Z."/>
            <person name="Crous P.W."/>
            <person name="Seidl M.F."/>
        </authorList>
    </citation>
    <scope>NUCLEOTIDE SEQUENCE [LARGE SCALE GENOMIC DNA]</scope>
    <source>
        <strain evidence="2 3">CPC 17464</strain>
    </source>
</reference>
<feature type="region of interest" description="Disordered" evidence="1">
    <location>
        <begin position="1"/>
        <end position="27"/>
    </location>
</feature>
<feature type="compositionally biased region" description="Basic residues" evidence="1">
    <location>
        <begin position="1"/>
        <end position="12"/>
    </location>
</feature>
<protein>
    <submittedName>
        <fullName evidence="2">Uncharacterized protein</fullName>
    </submittedName>
</protein>
<dbReference type="GeneID" id="92033074"/>
<accession>A0ABR1LNV5</accession>
<name>A0ABR1LNV5_9PEZI</name>
<evidence type="ECO:0000313" key="3">
    <source>
        <dbReference type="Proteomes" id="UP001360953"/>
    </source>
</evidence>
<sequence>MKQSRAKHKTRKVTMSLRGGGNAERSTIISPPINLITSASTTNTRSLASSTPQQSPGSLAWRHDALSTIIIHQLPCQSVSQSIAGPFVSTSSKTLSDVDEKDAVAVNPTKHAGPGTALPHPSDRLRGRNGGRDAMRGGRACGCCFAPAEGRPHDPDASRAASRHLLLMRLVLLTTAGRRGERAHARVWGWTGAFCARVECRVVGRPLTSERDDETFAALGSGGGLAWSVLFD</sequence>
<gene>
    <name evidence="2" type="ORF">J3D65DRAFT_623575</name>
</gene>
<feature type="region of interest" description="Disordered" evidence="1">
    <location>
        <begin position="107"/>
        <end position="126"/>
    </location>
</feature>
<organism evidence="2 3">
    <name type="scientific">Phyllosticta citribraziliensis</name>
    <dbReference type="NCBI Taxonomy" id="989973"/>
    <lineage>
        <taxon>Eukaryota</taxon>
        <taxon>Fungi</taxon>
        <taxon>Dikarya</taxon>
        <taxon>Ascomycota</taxon>
        <taxon>Pezizomycotina</taxon>
        <taxon>Dothideomycetes</taxon>
        <taxon>Dothideomycetes incertae sedis</taxon>
        <taxon>Botryosphaeriales</taxon>
        <taxon>Phyllostictaceae</taxon>
        <taxon>Phyllosticta</taxon>
    </lineage>
</organism>
<dbReference type="Proteomes" id="UP001360953">
    <property type="component" value="Unassembled WGS sequence"/>
</dbReference>
<dbReference type="EMBL" id="JBBPEH010000006">
    <property type="protein sequence ID" value="KAK7536843.1"/>
    <property type="molecule type" value="Genomic_DNA"/>
</dbReference>
<dbReference type="RefSeq" id="XP_066654994.1">
    <property type="nucleotide sequence ID" value="XM_066800168.1"/>
</dbReference>
<evidence type="ECO:0000313" key="2">
    <source>
        <dbReference type="EMBL" id="KAK7536843.1"/>
    </source>
</evidence>
<keyword evidence="3" id="KW-1185">Reference proteome</keyword>
<proteinExistence type="predicted"/>
<comment type="caution">
    <text evidence="2">The sequence shown here is derived from an EMBL/GenBank/DDBJ whole genome shotgun (WGS) entry which is preliminary data.</text>
</comment>